<accession>A0A443QX19</accession>
<dbReference type="AlphaFoldDB" id="A0A443QX19"/>
<dbReference type="SMART" id="SM00355">
    <property type="entry name" value="ZnF_C2H2"/>
    <property type="match status" value="3"/>
</dbReference>
<dbReference type="Pfam" id="PF12756">
    <property type="entry name" value="zf-C2H2_2"/>
    <property type="match status" value="1"/>
</dbReference>
<dbReference type="Proteomes" id="UP000285301">
    <property type="component" value="Unassembled WGS sequence"/>
</dbReference>
<dbReference type="OrthoDB" id="19329at2759"/>
<reference evidence="11 13" key="1">
    <citation type="journal article" date="2018" name="Gigascience">
        <title>Genomes of trombidid mites reveal novel predicted allergens and laterally-transferred genes associated with secondary metabolism.</title>
        <authorList>
            <person name="Dong X."/>
            <person name="Chaisiri K."/>
            <person name="Xia D."/>
            <person name="Armstrong S.D."/>
            <person name="Fang Y."/>
            <person name="Donnelly M.J."/>
            <person name="Kadowaki T."/>
            <person name="McGarry J.W."/>
            <person name="Darby A.C."/>
            <person name="Makepeace B.L."/>
        </authorList>
    </citation>
    <scope>NUCLEOTIDE SEQUENCE [LARGE SCALE GENOMIC DNA]</scope>
    <source>
        <strain evidence="11">UoL-WK</strain>
    </source>
</reference>
<feature type="region of interest" description="Disordered" evidence="9">
    <location>
        <begin position="87"/>
        <end position="147"/>
    </location>
</feature>
<keyword evidence="13" id="KW-1185">Reference proteome</keyword>
<dbReference type="PANTHER" id="PTHR13182">
    <property type="entry name" value="ZINC FINGER PROTEIN 622"/>
    <property type="match status" value="1"/>
</dbReference>
<dbReference type="InterPro" id="IPR036236">
    <property type="entry name" value="Znf_C2H2_sf"/>
</dbReference>
<dbReference type="GO" id="GO:0008270">
    <property type="term" value="F:zinc ion binding"/>
    <property type="evidence" value="ECO:0007669"/>
    <property type="project" value="UniProtKB-KW"/>
</dbReference>
<evidence type="ECO:0000256" key="5">
    <source>
        <dbReference type="ARBA" id="ARBA00022737"/>
    </source>
</evidence>
<evidence type="ECO:0000313" key="13">
    <source>
        <dbReference type="Proteomes" id="UP000285301"/>
    </source>
</evidence>
<comment type="caution">
    <text evidence="11">The sequence shown here is derived from an EMBL/GenBank/DDBJ whole genome shotgun (WGS) entry which is preliminary data.</text>
</comment>
<feature type="domain" description="C2H2-type" evidence="10">
    <location>
        <begin position="69"/>
        <end position="91"/>
    </location>
</feature>
<protein>
    <submittedName>
        <fullName evidence="11">Zinc finger protein 622-like protein</fullName>
    </submittedName>
</protein>
<dbReference type="GO" id="GO:0005737">
    <property type="term" value="C:cytoplasm"/>
    <property type="evidence" value="ECO:0007669"/>
    <property type="project" value="UniProtKB-SubCell"/>
</dbReference>
<dbReference type="SMART" id="SM00451">
    <property type="entry name" value="ZnF_U1"/>
    <property type="match status" value="2"/>
</dbReference>
<evidence type="ECO:0000256" key="7">
    <source>
        <dbReference type="ARBA" id="ARBA00022833"/>
    </source>
</evidence>
<dbReference type="PANTHER" id="PTHR13182:SF8">
    <property type="entry name" value="CYTOPLASMIC 60S SUBUNIT BIOGENESIS FACTOR ZNF622"/>
    <property type="match status" value="1"/>
</dbReference>
<keyword evidence="3" id="KW-0690">Ribosome biogenesis</keyword>
<dbReference type="Gene3D" id="3.30.160.60">
    <property type="entry name" value="Classic Zinc Finger"/>
    <property type="match status" value="1"/>
</dbReference>
<dbReference type="EMBL" id="NCKU01003402">
    <property type="protein sequence ID" value="RWS07577.1"/>
    <property type="molecule type" value="Genomic_DNA"/>
</dbReference>
<evidence type="ECO:0000256" key="4">
    <source>
        <dbReference type="ARBA" id="ARBA00022723"/>
    </source>
</evidence>
<keyword evidence="5" id="KW-0677">Repeat</keyword>
<reference evidence="11" key="2">
    <citation type="submission" date="2018-11" db="EMBL/GenBank/DDBJ databases">
        <title>Trombidioid mite genomics.</title>
        <authorList>
            <person name="Dong X."/>
        </authorList>
    </citation>
    <scope>NUCLEOTIDE SEQUENCE</scope>
    <source>
        <strain evidence="11">UoL-WK</strain>
    </source>
</reference>
<dbReference type="Pfam" id="PF12171">
    <property type="entry name" value="zf-C2H2_jaz"/>
    <property type="match status" value="1"/>
</dbReference>
<dbReference type="InterPro" id="IPR003604">
    <property type="entry name" value="Matrin/U1-like-C_Znf_C2H2"/>
</dbReference>
<dbReference type="SUPFAM" id="SSF57667">
    <property type="entry name" value="beta-beta-alpha zinc fingers"/>
    <property type="match status" value="2"/>
</dbReference>
<feature type="compositionally biased region" description="Acidic residues" evidence="9">
    <location>
        <begin position="126"/>
        <end position="147"/>
    </location>
</feature>
<comment type="similarity">
    <text evidence="8">Belongs to the REI1 family.</text>
</comment>
<dbReference type="InterPro" id="IPR013087">
    <property type="entry name" value="Znf_C2H2_type"/>
</dbReference>
<organism evidence="11 13">
    <name type="scientific">Dinothrombium tinctorium</name>
    <dbReference type="NCBI Taxonomy" id="1965070"/>
    <lineage>
        <taxon>Eukaryota</taxon>
        <taxon>Metazoa</taxon>
        <taxon>Ecdysozoa</taxon>
        <taxon>Arthropoda</taxon>
        <taxon>Chelicerata</taxon>
        <taxon>Arachnida</taxon>
        <taxon>Acari</taxon>
        <taxon>Acariformes</taxon>
        <taxon>Trombidiformes</taxon>
        <taxon>Prostigmata</taxon>
        <taxon>Anystina</taxon>
        <taxon>Parasitengona</taxon>
        <taxon>Trombidioidea</taxon>
        <taxon>Trombidiidae</taxon>
        <taxon>Dinothrombium</taxon>
    </lineage>
</organism>
<gene>
    <name evidence="12" type="ORF">B4U79_02636</name>
    <name evidence="11" type="ORF">B4U79_05824</name>
</gene>
<evidence type="ECO:0000256" key="9">
    <source>
        <dbReference type="SAM" id="MobiDB-lite"/>
    </source>
</evidence>
<dbReference type="InterPro" id="IPR041661">
    <property type="entry name" value="ZN622/Rei1/Reh1_Znf-C2H2"/>
</dbReference>
<comment type="subcellular location">
    <subcellularLocation>
        <location evidence="1">Cytoplasm</location>
    </subcellularLocation>
</comment>
<dbReference type="InterPro" id="IPR022755">
    <property type="entry name" value="Znf_C2H2_jaz"/>
</dbReference>
<keyword evidence="4" id="KW-0479">Metal-binding</keyword>
<sequence length="379" mass="43671">MASFACVACRVHFCDLNFQRLHYQSQWHRYNLKRSVAQLPPITLEAFQQLEAIQKQAQQTQESKSTFYCDSCCKQFGNEKAYENHTQSKKHKEFQLKKASNQSSPPKPKVENVKITNNESKKVVEEVEADDSDSNWEDVDDEEEELEGDPIPPIQCLFCSHPSENMHDNIQHMSSFHSFFIPDVDYLQDLEGLLTYLGEKVGVGLKCLWCGDSGKGFSAVKAVQQHMYDKGHCKMRYENGDSLMEYADFYDYSASYPDADTNDKDEEVHIDKIEANDDWQLVLPSGATIGHRSLLRYYKQNLKPVTENGRRTQRSVMDKVLSSYRALGWTGTTGEAAVQKAKDIKYFQRIQAKQQLKIMQKHNRILQPHFRHQTGLTGF</sequence>
<name>A0A443QX19_9ACAR</name>
<evidence type="ECO:0000313" key="11">
    <source>
        <dbReference type="EMBL" id="RWS07577.1"/>
    </source>
</evidence>
<dbReference type="InterPro" id="IPR040025">
    <property type="entry name" value="Znf622/Rei1/Reh1"/>
</dbReference>
<dbReference type="GO" id="GO:0003676">
    <property type="term" value="F:nucleic acid binding"/>
    <property type="evidence" value="ECO:0007669"/>
    <property type="project" value="InterPro"/>
</dbReference>
<dbReference type="EMBL" id="NCKU01003301">
    <property type="protein sequence ID" value="RWS07792.1"/>
    <property type="molecule type" value="Genomic_DNA"/>
</dbReference>
<evidence type="ECO:0000256" key="6">
    <source>
        <dbReference type="ARBA" id="ARBA00022771"/>
    </source>
</evidence>
<evidence type="ECO:0000256" key="2">
    <source>
        <dbReference type="ARBA" id="ARBA00022490"/>
    </source>
</evidence>
<proteinExistence type="inferred from homology"/>
<dbReference type="GO" id="GO:0030687">
    <property type="term" value="C:preribosome, large subunit precursor"/>
    <property type="evidence" value="ECO:0007669"/>
    <property type="project" value="TreeGrafter"/>
</dbReference>
<dbReference type="GO" id="GO:0042273">
    <property type="term" value="P:ribosomal large subunit biogenesis"/>
    <property type="evidence" value="ECO:0007669"/>
    <property type="project" value="TreeGrafter"/>
</dbReference>
<evidence type="ECO:0000256" key="1">
    <source>
        <dbReference type="ARBA" id="ARBA00004496"/>
    </source>
</evidence>
<keyword evidence="6" id="KW-0863">Zinc-finger</keyword>
<evidence type="ECO:0000259" key="10">
    <source>
        <dbReference type="PROSITE" id="PS00028"/>
    </source>
</evidence>
<dbReference type="STRING" id="1965070.A0A443QX19"/>
<keyword evidence="2" id="KW-0963">Cytoplasm</keyword>
<evidence type="ECO:0000313" key="12">
    <source>
        <dbReference type="EMBL" id="RWS07792.1"/>
    </source>
</evidence>
<evidence type="ECO:0000256" key="8">
    <source>
        <dbReference type="ARBA" id="ARBA00034126"/>
    </source>
</evidence>
<keyword evidence="7" id="KW-0862">Zinc</keyword>
<dbReference type="PROSITE" id="PS00028">
    <property type="entry name" value="ZINC_FINGER_C2H2_1"/>
    <property type="match status" value="1"/>
</dbReference>
<evidence type="ECO:0000256" key="3">
    <source>
        <dbReference type="ARBA" id="ARBA00022517"/>
    </source>
</evidence>